<comment type="caution">
    <text evidence="2">The sequence shown here is derived from an EMBL/GenBank/DDBJ whole genome shotgun (WGS) entry which is preliminary data.</text>
</comment>
<feature type="chain" id="PRO_5046617921" description="LppX_LprAFG lipoprotein" evidence="1">
    <location>
        <begin position="28"/>
        <end position="277"/>
    </location>
</feature>
<sequence length="277" mass="30050">MTMAGRCAAGAAALALVVSLAGCRANANKPSAASGTPRTAAEALDQAVKRLGSVTSYQASVSLSTFVGKERRRLAGEVTSRSKDQALEYDVPFTNTGWEGDPGSSEILLGDKLYIKNLKLLEFIHKPWIGLSLSALKPADTDVMALVAQVRQPDPLLHARMFTASKDVHTVGREKTAGTPTTRYQGTFALSEALTKLSPAERTEAQLIYGPFGTTPYFEVWIDDQRLIRKINLVNRRGTKRRLNTTVNYSTFDTPVTITPPAPKDVKNLNHPKGIPV</sequence>
<gene>
    <name evidence="2" type="ORF">GCM10023191_009720</name>
</gene>
<dbReference type="InterPro" id="IPR029046">
    <property type="entry name" value="LolA/LolB/LppX"/>
</dbReference>
<dbReference type="EMBL" id="BAABHF010000009">
    <property type="protein sequence ID" value="GAA4485278.1"/>
    <property type="molecule type" value="Genomic_DNA"/>
</dbReference>
<evidence type="ECO:0000313" key="2">
    <source>
        <dbReference type="EMBL" id="GAA4485278.1"/>
    </source>
</evidence>
<keyword evidence="1" id="KW-0732">Signal</keyword>
<keyword evidence="3" id="KW-1185">Reference proteome</keyword>
<dbReference type="Proteomes" id="UP001500503">
    <property type="component" value="Unassembled WGS sequence"/>
</dbReference>
<evidence type="ECO:0000256" key="1">
    <source>
        <dbReference type="SAM" id="SignalP"/>
    </source>
</evidence>
<feature type="signal peptide" evidence="1">
    <location>
        <begin position="1"/>
        <end position="27"/>
    </location>
</feature>
<dbReference type="SUPFAM" id="SSF89392">
    <property type="entry name" value="Prokaryotic lipoproteins and lipoprotein localization factors"/>
    <property type="match status" value="1"/>
</dbReference>
<dbReference type="Gene3D" id="2.50.20.20">
    <property type="match status" value="1"/>
</dbReference>
<proteinExistence type="predicted"/>
<dbReference type="PROSITE" id="PS51257">
    <property type="entry name" value="PROKAR_LIPOPROTEIN"/>
    <property type="match status" value="1"/>
</dbReference>
<organism evidence="2 3">
    <name type="scientific">Actinoallomurus oryzae</name>
    <dbReference type="NCBI Taxonomy" id="502180"/>
    <lineage>
        <taxon>Bacteria</taxon>
        <taxon>Bacillati</taxon>
        <taxon>Actinomycetota</taxon>
        <taxon>Actinomycetes</taxon>
        <taxon>Streptosporangiales</taxon>
        <taxon>Thermomonosporaceae</taxon>
        <taxon>Actinoallomurus</taxon>
    </lineage>
</organism>
<name>A0ABP8PFE0_9ACTN</name>
<reference evidence="3" key="1">
    <citation type="journal article" date="2019" name="Int. J. Syst. Evol. Microbiol.">
        <title>The Global Catalogue of Microorganisms (GCM) 10K type strain sequencing project: providing services to taxonomists for standard genome sequencing and annotation.</title>
        <authorList>
            <consortium name="The Broad Institute Genomics Platform"/>
            <consortium name="The Broad Institute Genome Sequencing Center for Infectious Disease"/>
            <person name="Wu L."/>
            <person name="Ma J."/>
        </authorList>
    </citation>
    <scope>NUCLEOTIDE SEQUENCE [LARGE SCALE GENOMIC DNA]</scope>
    <source>
        <strain evidence="3">JCM 17933</strain>
    </source>
</reference>
<evidence type="ECO:0000313" key="3">
    <source>
        <dbReference type="Proteomes" id="UP001500503"/>
    </source>
</evidence>
<evidence type="ECO:0008006" key="4">
    <source>
        <dbReference type="Google" id="ProtNLM"/>
    </source>
</evidence>
<accession>A0ABP8PFE0</accession>
<protein>
    <recommendedName>
        <fullName evidence="4">LppX_LprAFG lipoprotein</fullName>
    </recommendedName>
</protein>